<dbReference type="PANTHER" id="PTHR38693:SF1">
    <property type="entry name" value="UBIQUINONE BIOSYNTHESIS ACCESSORY FACTOR UBIJ"/>
    <property type="match status" value="1"/>
</dbReference>
<dbReference type="InterPro" id="IPR038989">
    <property type="entry name" value="UbiJ"/>
</dbReference>
<dbReference type="AlphaFoldDB" id="A0A1Y1SAJ5"/>
<dbReference type="Pfam" id="PF02036">
    <property type="entry name" value="SCP2"/>
    <property type="match status" value="1"/>
</dbReference>
<dbReference type="Proteomes" id="UP000192342">
    <property type="component" value="Unassembled WGS sequence"/>
</dbReference>
<dbReference type="RefSeq" id="WP_083563053.1">
    <property type="nucleotide sequence ID" value="NZ_AQQV01000004.1"/>
</dbReference>
<proteinExistence type="predicted"/>
<feature type="region of interest" description="Disordered" evidence="1">
    <location>
        <begin position="158"/>
        <end position="180"/>
    </location>
</feature>
<evidence type="ECO:0000313" key="4">
    <source>
        <dbReference type="Proteomes" id="UP000192342"/>
    </source>
</evidence>
<feature type="domain" description="SCP2" evidence="2">
    <location>
        <begin position="15"/>
        <end position="104"/>
    </location>
</feature>
<evidence type="ECO:0000313" key="3">
    <source>
        <dbReference type="EMBL" id="ORE85450.1"/>
    </source>
</evidence>
<accession>A0A1Y1SAJ5</accession>
<reference evidence="3 4" key="1">
    <citation type="submission" date="2013-04" db="EMBL/GenBank/DDBJ databases">
        <title>Oceanococcus atlanticus 22II-S10r2 Genome Sequencing.</title>
        <authorList>
            <person name="Lai Q."/>
            <person name="Li G."/>
            <person name="Shao Z."/>
        </authorList>
    </citation>
    <scope>NUCLEOTIDE SEQUENCE [LARGE SCALE GENOMIC DNA]</scope>
    <source>
        <strain evidence="3 4">22II-S10r2</strain>
    </source>
</reference>
<name>A0A1Y1SAJ5_9GAMM</name>
<gene>
    <name evidence="3" type="ORF">ATO7_14548</name>
</gene>
<dbReference type="OrthoDB" id="9796077at2"/>
<organism evidence="3 4">
    <name type="scientific">Oceanococcus atlanticus</name>
    <dbReference type="NCBI Taxonomy" id="1317117"/>
    <lineage>
        <taxon>Bacteria</taxon>
        <taxon>Pseudomonadati</taxon>
        <taxon>Pseudomonadota</taxon>
        <taxon>Gammaproteobacteria</taxon>
        <taxon>Chromatiales</taxon>
        <taxon>Oceanococcaceae</taxon>
        <taxon>Oceanococcus</taxon>
    </lineage>
</organism>
<dbReference type="PANTHER" id="PTHR38693">
    <property type="entry name" value="UBIQUINONE BIOSYNTHESIS PROTEIN UBIJ"/>
    <property type="match status" value="1"/>
</dbReference>
<dbReference type="InterPro" id="IPR003033">
    <property type="entry name" value="SCP2_sterol-bd_dom"/>
</dbReference>
<dbReference type="GO" id="GO:0006744">
    <property type="term" value="P:ubiquinone biosynthetic process"/>
    <property type="evidence" value="ECO:0007669"/>
    <property type="project" value="InterPro"/>
</dbReference>
<sequence>MALLDQALGPLEIVINRALASSPEALAALQDADQPVALELRDLGWAFRMTPVSHGLQLSPGGEPARAGVSTSLVGLARLAAGEDPRAMGEALRLSGDAEYADTVLGALRAARIDLQTELRSLMQPLLGSQLGGQLGQGLRGLLDFGRQGVRELLLGRAPASDAPDQTGGEAADPAQTRAWMDDVDEVATAVDRLEARIKRLESAMDDPA</sequence>
<protein>
    <recommendedName>
        <fullName evidence="2">SCP2 domain-containing protein</fullName>
    </recommendedName>
</protein>
<evidence type="ECO:0000259" key="2">
    <source>
        <dbReference type="Pfam" id="PF02036"/>
    </source>
</evidence>
<dbReference type="STRING" id="1317117.ATO7_14548"/>
<dbReference type="EMBL" id="AQQV01000004">
    <property type="protein sequence ID" value="ORE85450.1"/>
    <property type="molecule type" value="Genomic_DNA"/>
</dbReference>
<keyword evidence="4" id="KW-1185">Reference proteome</keyword>
<comment type="caution">
    <text evidence="3">The sequence shown here is derived from an EMBL/GenBank/DDBJ whole genome shotgun (WGS) entry which is preliminary data.</text>
</comment>
<evidence type="ECO:0000256" key="1">
    <source>
        <dbReference type="SAM" id="MobiDB-lite"/>
    </source>
</evidence>